<keyword evidence="6 8" id="KW-0472">Membrane</keyword>
<evidence type="ECO:0000256" key="6">
    <source>
        <dbReference type="ARBA" id="ARBA00023136"/>
    </source>
</evidence>
<dbReference type="InterPro" id="IPR032880">
    <property type="entry name" value="CSC1/OSCA1-like_N"/>
</dbReference>
<gene>
    <name evidence="12" type="ORF">BZA70DRAFT_238889</name>
</gene>
<evidence type="ECO:0008006" key="14">
    <source>
        <dbReference type="Google" id="ProtNLM"/>
    </source>
</evidence>
<evidence type="ECO:0000256" key="8">
    <source>
        <dbReference type="SAM" id="Phobius"/>
    </source>
</evidence>
<evidence type="ECO:0000313" key="13">
    <source>
        <dbReference type="Proteomes" id="UP001498771"/>
    </source>
</evidence>
<feature type="transmembrane region" description="Helical" evidence="8">
    <location>
        <begin position="120"/>
        <end position="143"/>
    </location>
</feature>
<keyword evidence="4 8" id="KW-0812">Transmembrane</keyword>
<feature type="non-terminal residue" evidence="12">
    <location>
        <position position="784"/>
    </location>
</feature>
<sequence length="784" mass="87484">MSSTWTSFTSSAATATSSAAAASSSTVDGTAGSAQQQYGQSLSTFVSSITASLIVFGVELWLFAVLRKRLRRVYEPKTYAVPRRQRVPPVGRGLIDWLFPTLFMPENEFIKKCGLDAYFFMRYLSMLIFIFFTASIVVLPVLLPVNSANTSSGSATGLDKLAWVNVGATDTQRYWAHLVLAVLFIIFLCAVFHHELSAYVRMRQDYLISPTHRLRASATTVLIRAVPEKLLDVQRIATVFSVFPGGVRNVWINRNMQPLQDKINLRNAAADKLEAAETELIQKCVKAYNKQQQKKAKTATSALASDDEQNQSDVAETASMDRTTSIDSQVTASQPLSSQSNEDAAWKKYIKPKHRPRHRVSKVSWLPALPLPGLSYKVDTIDWARDQLEQLNLEIADMQQDETVYKHMHSCFIQFNNQIAAHMACQSLASESAQYMAPRIVEINPNDIIWSNMRIKWWESQLRTTGVFLTTCALVVGWAFPVAFVGIISQLSYLTSALPFLDFLNDLPAAIKGIIAGILPPAALAALMAVLPIILRVFALLRGNSTGVQSELTVQSSYFAFLFVQVFLVITISSSVTTVIQDLTSHPTSVPQLLAQNLPKAANFFFSYLILQGLTISAAALLRVGPLVMMKIVGPVLDKTARQKFHRITQLEPVRWGTFYPIYTNLGAIGVVYTIIAPLIMPMCLIAFTLFYIAYRYQFIYCTYNPIDSSGLYFPRAINHLFTGIYVMELCLIGLFFLVRNEMEEATCTAQAIIMIVVLFITFGYQYILNRSFGPLLTYLPVSL</sequence>
<dbReference type="EMBL" id="JBBJBU010000007">
    <property type="protein sequence ID" value="KAK7204615.1"/>
    <property type="molecule type" value="Genomic_DNA"/>
</dbReference>
<feature type="transmembrane region" description="Helical" evidence="8">
    <location>
        <begin position="558"/>
        <end position="581"/>
    </location>
</feature>
<dbReference type="Pfam" id="PF02714">
    <property type="entry name" value="RSN1_7TM"/>
    <property type="match status" value="1"/>
</dbReference>
<feature type="transmembrane region" description="Helical" evidence="8">
    <location>
        <begin position="45"/>
        <end position="66"/>
    </location>
</feature>
<feature type="transmembrane region" description="Helical" evidence="8">
    <location>
        <begin position="717"/>
        <end position="738"/>
    </location>
</feature>
<dbReference type="Proteomes" id="UP001498771">
    <property type="component" value="Unassembled WGS sequence"/>
</dbReference>
<feature type="region of interest" description="Disordered" evidence="7">
    <location>
        <begin position="319"/>
        <end position="343"/>
    </location>
</feature>
<comment type="caution">
    <text evidence="12">The sequence shown here is derived from an EMBL/GenBank/DDBJ whole genome shotgun (WGS) entry which is preliminary data.</text>
</comment>
<evidence type="ECO:0000256" key="4">
    <source>
        <dbReference type="ARBA" id="ARBA00022692"/>
    </source>
</evidence>
<reference evidence="12 13" key="1">
    <citation type="submission" date="2024-03" db="EMBL/GenBank/DDBJ databases">
        <title>Genome-scale model development and genomic sequencing of the oleaginous clade Lipomyces.</title>
        <authorList>
            <consortium name="Lawrence Berkeley National Laboratory"/>
            <person name="Czajka J.J."/>
            <person name="Han Y."/>
            <person name="Kim J."/>
            <person name="Mondo S.J."/>
            <person name="Hofstad B.A."/>
            <person name="Robles A."/>
            <person name="Haridas S."/>
            <person name="Riley R."/>
            <person name="LaButti K."/>
            <person name="Pangilinan J."/>
            <person name="Andreopoulos W."/>
            <person name="Lipzen A."/>
            <person name="Yan J."/>
            <person name="Wang M."/>
            <person name="Ng V."/>
            <person name="Grigoriev I.V."/>
            <person name="Spatafora J.W."/>
            <person name="Magnuson J.K."/>
            <person name="Baker S.E."/>
            <person name="Pomraning K.R."/>
        </authorList>
    </citation>
    <scope>NUCLEOTIDE SEQUENCE [LARGE SCALE GENOMIC DNA]</scope>
    <source>
        <strain evidence="12 13">Phaff 52-87</strain>
    </source>
</reference>
<dbReference type="InterPro" id="IPR045122">
    <property type="entry name" value="Csc1-like"/>
</dbReference>
<feature type="transmembrane region" description="Helical" evidence="8">
    <location>
        <begin position="750"/>
        <end position="768"/>
    </location>
</feature>
<feature type="transmembrane region" description="Helical" evidence="8">
    <location>
        <begin position="601"/>
        <end position="622"/>
    </location>
</feature>
<accession>A0ABR1F450</accession>
<keyword evidence="13" id="KW-1185">Reference proteome</keyword>
<keyword evidence="5 8" id="KW-1133">Transmembrane helix</keyword>
<feature type="transmembrane region" description="Helical" evidence="8">
    <location>
        <begin position="513"/>
        <end position="538"/>
    </location>
</feature>
<keyword evidence="3" id="KW-0813">Transport</keyword>
<name>A0ABR1F450_9ASCO</name>
<evidence type="ECO:0000313" key="12">
    <source>
        <dbReference type="EMBL" id="KAK7204615.1"/>
    </source>
</evidence>
<dbReference type="GeneID" id="90035975"/>
<feature type="compositionally biased region" description="Polar residues" evidence="7">
    <location>
        <begin position="320"/>
        <end position="342"/>
    </location>
</feature>
<dbReference type="PANTHER" id="PTHR13018:SF20">
    <property type="entry name" value="SPORULATION-SPECIFIC PROTEIN 75"/>
    <property type="match status" value="1"/>
</dbReference>
<evidence type="ECO:0000259" key="10">
    <source>
        <dbReference type="Pfam" id="PF13967"/>
    </source>
</evidence>
<feature type="domain" description="CSC1/OSCA1-like N-terminal transmembrane" evidence="10">
    <location>
        <begin position="45"/>
        <end position="195"/>
    </location>
</feature>
<feature type="domain" description="CSC1/OSCA1-like 7TM region" evidence="9">
    <location>
        <begin position="464"/>
        <end position="736"/>
    </location>
</feature>
<dbReference type="InterPro" id="IPR003864">
    <property type="entry name" value="CSC1/OSCA1-like_7TM"/>
</dbReference>
<dbReference type="RefSeq" id="XP_064767648.1">
    <property type="nucleotide sequence ID" value="XM_064910463.1"/>
</dbReference>
<evidence type="ECO:0000256" key="2">
    <source>
        <dbReference type="ARBA" id="ARBA00007779"/>
    </source>
</evidence>
<evidence type="ECO:0000259" key="9">
    <source>
        <dbReference type="Pfam" id="PF02714"/>
    </source>
</evidence>
<evidence type="ECO:0000259" key="11">
    <source>
        <dbReference type="Pfam" id="PF14703"/>
    </source>
</evidence>
<dbReference type="Pfam" id="PF13967">
    <property type="entry name" value="RSN1_TM"/>
    <property type="match status" value="1"/>
</dbReference>
<comment type="subcellular location">
    <subcellularLocation>
        <location evidence="1">Membrane</location>
        <topology evidence="1">Multi-pass membrane protein</topology>
    </subcellularLocation>
</comment>
<proteinExistence type="inferred from homology"/>
<evidence type="ECO:0000256" key="5">
    <source>
        <dbReference type="ARBA" id="ARBA00022989"/>
    </source>
</evidence>
<organism evidence="12 13">
    <name type="scientific">Myxozyma melibiosi</name>
    <dbReference type="NCBI Taxonomy" id="54550"/>
    <lineage>
        <taxon>Eukaryota</taxon>
        <taxon>Fungi</taxon>
        <taxon>Dikarya</taxon>
        <taxon>Ascomycota</taxon>
        <taxon>Saccharomycotina</taxon>
        <taxon>Lipomycetes</taxon>
        <taxon>Lipomycetales</taxon>
        <taxon>Lipomycetaceae</taxon>
        <taxon>Myxozyma</taxon>
    </lineage>
</organism>
<comment type="similarity">
    <text evidence="2">Belongs to the CSC1 (TC 1.A.17) family.</text>
</comment>
<protein>
    <recommendedName>
        <fullName evidence="14">DUF221-domain-containing protein</fullName>
    </recommendedName>
</protein>
<dbReference type="PANTHER" id="PTHR13018">
    <property type="entry name" value="PROBABLE MEMBRANE PROTEIN DUF221-RELATED"/>
    <property type="match status" value="1"/>
</dbReference>
<feature type="transmembrane region" description="Helical" evidence="8">
    <location>
        <begin position="174"/>
        <end position="193"/>
    </location>
</feature>
<dbReference type="Pfam" id="PF14703">
    <property type="entry name" value="PHM7_cyt"/>
    <property type="match status" value="1"/>
</dbReference>
<evidence type="ECO:0000256" key="1">
    <source>
        <dbReference type="ARBA" id="ARBA00004141"/>
    </source>
</evidence>
<feature type="transmembrane region" description="Helical" evidence="8">
    <location>
        <begin position="671"/>
        <end position="697"/>
    </location>
</feature>
<evidence type="ECO:0000256" key="7">
    <source>
        <dbReference type="SAM" id="MobiDB-lite"/>
    </source>
</evidence>
<feature type="domain" description="CSC1/OSCA1-like cytosolic" evidence="11">
    <location>
        <begin position="219"/>
        <end position="452"/>
    </location>
</feature>
<evidence type="ECO:0000256" key="3">
    <source>
        <dbReference type="ARBA" id="ARBA00022448"/>
    </source>
</evidence>
<feature type="transmembrane region" description="Helical" evidence="8">
    <location>
        <begin position="466"/>
        <end position="493"/>
    </location>
</feature>
<dbReference type="InterPro" id="IPR027815">
    <property type="entry name" value="CSC1/OSCA1-like_cyt"/>
</dbReference>